<dbReference type="EMBL" id="CP002917">
    <property type="protein sequence ID" value="AEK35754.1"/>
    <property type="molecule type" value="Genomic_DNA"/>
</dbReference>
<dbReference type="InterPro" id="IPR000182">
    <property type="entry name" value="GNAT_dom"/>
</dbReference>
<feature type="domain" description="N-acetyltransferase" evidence="1">
    <location>
        <begin position="48"/>
        <end position="200"/>
    </location>
</feature>
<dbReference type="KEGG" id="cva:CVAR_0406"/>
<dbReference type="GO" id="GO:0016747">
    <property type="term" value="F:acyltransferase activity, transferring groups other than amino-acyl groups"/>
    <property type="evidence" value="ECO:0007669"/>
    <property type="project" value="InterPro"/>
</dbReference>
<evidence type="ECO:0000313" key="2">
    <source>
        <dbReference type="EMBL" id="AEK35754.1"/>
    </source>
</evidence>
<dbReference type="STRING" id="858619.CVAR_0406"/>
<evidence type="ECO:0000259" key="1">
    <source>
        <dbReference type="PROSITE" id="PS51186"/>
    </source>
</evidence>
<dbReference type="SUPFAM" id="SSF55729">
    <property type="entry name" value="Acyl-CoA N-acyltransferases (Nat)"/>
    <property type="match status" value="1"/>
</dbReference>
<protein>
    <recommendedName>
        <fullName evidence="1">N-acetyltransferase domain-containing protein</fullName>
    </recommendedName>
</protein>
<dbReference type="Pfam" id="PF13673">
    <property type="entry name" value="Acetyltransf_10"/>
    <property type="match status" value="1"/>
</dbReference>
<accession>G0HAT8</accession>
<dbReference type="InterPro" id="IPR016181">
    <property type="entry name" value="Acyl_CoA_acyltransferase"/>
</dbReference>
<dbReference type="PROSITE" id="PS51186">
    <property type="entry name" value="GNAT"/>
    <property type="match status" value="1"/>
</dbReference>
<evidence type="ECO:0000313" key="3">
    <source>
        <dbReference type="Proteomes" id="UP000006659"/>
    </source>
</evidence>
<dbReference type="eggNOG" id="COG2153">
    <property type="taxonomic scope" value="Bacteria"/>
</dbReference>
<gene>
    <name evidence="2" type="ordered locus">CVAR_0406</name>
</gene>
<reference evidence="2 3" key="1">
    <citation type="journal article" date="2011" name="BMC Genomics">
        <title>Complete genome sequence of Corynebacterium variabile DSM 44702 isolated from the surface of smear-ripened cheeses and insights into cheese ripening and flavor generation.</title>
        <authorList>
            <person name="Schroeder J."/>
            <person name="Maus I."/>
            <person name="Trost E."/>
            <person name="Tauch A."/>
        </authorList>
    </citation>
    <scope>NUCLEOTIDE SEQUENCE [LARGE SCALE GENOMIC DNA]</scope>
    <source>
        <strain evidence="3">DSM 44702 / JCM 12073 / NCIMB 30131</strain>
    </source>
</reference>
<proteinExistence type="predicted"/>
<dbReference type="AlphaFoldDB" id="G0HAT8"/>
<dbReference type="HOGENOM" id="CLU_056607_3_1_11"/>
<sequence>MNEVRFGGCDLSPGSCCPGHPVSVGYRKFSCVGHHRQMDRPTDTVTMKPWTDLTPEEVYAIARLRTEVFLREQQCDDEELDGRDLEPTTEHWWTGVEGDSAPTAPTTYLRVLRNEDAEIIDGLPTAHLVIGRVVTDPEHRGRGLASRLLAAVIERHGNEPMMLHAQFHARQLYVNVGFAPVGEIFDEAGIDHITMVRPAD</sequence>
<dbReference type="Gene3D" id="3.40.630.30">
    <property type="match status" value="1"/>
</dbReference>
<name>G0HAT8_CORVD</name>
<dbReference type="Proteomes" id="UP000006659">
    <property type="component" value="Chromosome"/>
</dbReference>
<dbReference type="CDD" id="cd04301">
    <property type="entry name" value="NAT_SF"/>
    <property type="match status" value="1"/>
</dbReference>
<organism evidence="2 3">
    <name type="scientific">Corynebacterium variabile (strain DSM 44702 / CIP 107183 / JCM 12073 / NCIMB 30131)</name>
    <name type="common">Corynebacterium mooreparkense</name>
    <dbReference type="NCBI Taxonomy" id="858619"/>
    <lineage>
        <taxon>Bacteria</taxon>
        <taxon>Bacillati</taxon>
        <taxon>Actinomycetota</taxon>
        <taxon>Actinomycetes</taxon>
        <taxon>Mycobacteriales</taxon>
        <taxon>Corynebacteriaceae</taxon>
        <taxon>Corynebacterium</taxon>
    </lineage>
</organism>